<evidence type="ECO:0000313" key="1">
    <source>
        <dbReference type="EMBL" id="KAI4369803.1"/>
    </source>
</evidence>
<gene>
    <name evidence="1" type="ORF">MLD38_018207</name>
</gene>
<evidence type="ECO:0000313" key="2">
    <source>
        <dbReference type="Proteomes" id="UP001057402"/>
    </source>
</evidence>
<comment type="caution">
    <text evidence="1">The sequence shown here is derived from an EMBL/GenBank/DDBJ whole genome shotgun (WGS) entry which is preliminary data.</text>
</comment>
<organism evidence="1 2">
    <name type="scientific">Melastoma candidum</name>
    <dbReference type="NCBI Taxonomy" id="119954"/>
    <lineage>
        <taxon>Eukaryota</taxon>
        <taxon>Viridiplantae</taxon>
        <taxon>Streptophyta</taxon>
        <taxon>Embryophyta</taxon>
        <taxon>Tracheophyta</taxon>
        <taxon>Spermatophyta</taxon>
        <taxon>Magnoliopsida</taxon>
        <taxon>eudicotyledons</taxon>
        <taxon>Gunneridae</taxon>
        <taxon>Pentapetalae</taxon>
        <taxon>rosids</taxon>
        <taxon>malvids</taxon>
        <taxon>Myrtales</taxon>
        <taxon>Melastomataceae</taxon>
        <taxon>Melastomatoideae</taxon>
        <taxon>Melastomateae</taxon>
        <taxon>Melastoma</taxon>
    </lineage>
</organism>
<dbReference type="Proteomes" id="UP001057402">
    <property type="component" value="Chromosome 5"/>
</dbReference>
<reference evidence="2" key="1">
    <citation type="journal article" date="2023" name="Front. Plant Sci.">
        <title>Chromosomal-level genome assembly of Melastoma candidum provides insights into trichome evolution.</title>
        <authorList>
            <person name="Zhong Y."/>
            <person name="Wu W."/>
            <person name="Sun C."/>
            <person name="Zou P."/>
            <person name="Liu Y."/>
            <person name="Dai S."/>
            <person name="Zhou R."/>
        </authorList>
    </citation>
    <scope>NUCLEOTIDE SEQUENCE [LARGE SCALE GENOMIC DNA]</scope>
</reference>
<dbReference type="EMBL" id="CM042884">
    <property type="protein sequence ID" value="KAI4369803.1"/>
    <property type="molecule type" value="Genomic_DNA"/>
</dbReference>
<proteinExistence type="predicted"/>
<keyword evidence="2" id="KW-1185">Reference proteome</keyword>
<name>A0ACB9QU75_9MYRT</name>
<accession>A0ACB9QU75</accession>
<sequence>MLNLVNEKGEDEDVARLGDSRREPLAWMIEDFLNKYHSLYEQYDSLASKLKEKARSRRCREGAADDYSSSDSDSDDFLEDKGSENGRLDGDSGNRVAEFEEELRGANSVVEELKREMSGVVREEEACRYPNSLI</sequence>
<protein>
    <submittedName>
        <fullName evidence="1">Uncharacterized protein</fullName>
    </submittedName>
</protein>